<dbReference type="EMBL" id="JAKEVY010000002">
    <property type="protein sequence ID" value="MCF1714330.1"/>
    <property type="molecule type" value="Genomic_DNA"/>
</dbReference>
<evidence type="ECO:0000256" key="3">
    <source>
        <dbReference type="ARBA" id="ARBA00011233"/>
    </source>
</evidence>
<dbReference type="Gene3D" id="3.20.20.70">
    <property type="entry name" value="Aldolase class I"/>
    <property type="match status" value="1"/>
</dbReference>
<comment type="similarity">
    <text evidence="2">Belongs to the KHG/KDPG aldolase family.</text>
</comment>
<dbReference type="PANTHER" id="PTHR30246:SF1">
    <property type="entry name" value="2-DEHYDRO-3-DEOXY-6-PHOSPHOGALACTONATE ALDOLASE-RELATED"/>
    <property type="match status" value="1"/>
</dbReference>
<evidence type="ECO:0000256" key="5">
    <source>
        <dbReference type="ARBA" id="ARBA00023277"/>
    </source>
</evidence>
<protein>
    <submittedName>
        <fullName evidence="6">Bifunctional 4-hydroxy-2-oxoglutarate aldolase/2-dehydro-3-deoxy-phosphogluconate aldolase</fullName>
    </submittedName>
</protein>
<evidence type="ECO:0000256" key="1">
    <source>
        <dbReference type="ARBA" id="ARBA00004761"/>
    </source>
</evidence>
<dbReference type="Pfam" id="PF01081">
    <property type="entry name" value="Aldolase"/>
    <property type="match status" value="1"/>
</dbReference>
<keyword evidence="4" id="KW-0456">Lyase</keyword>
<accession>A0ABS9BGC5</accession>
<keyword evidence="7" id="KW-1185">Reference proteome</keyword>
<dbReference type="PANTHER" id="PTHR30246">
    <property type="entry name" value="2-KETO-3-DEOXY-6-PHOSPHOGLUCONATE ALDOLASE"/>
    <property type="match status" value="1"/>
</dbReference>
<dbReference type="RefSeq" id="WP_234864910.1">
    <property type="nucleotide sequence ID" value="NZ_JAKEVY010000002.1"/>
</dbReference>
<comment type="caution">
    <text evidence="6">The sequence shown here is derived from an EMBL/GenBank/DDBJ whole genome shotgun (WGS) entry which is preliminary data.</text>
</comment>
<reference evidence="6 7" key="1">
    <citation type="submission" date="2022-01" db="EMBL/GenBank/DDBJ databases">
        <title>Flavihumibacter sp. nov., isolated from sediment of a river.</title>
        <authorList>
            <person name="Liu H."/>
        </authorList>
    </citation>
    <scope>NUCLEOTIDE SEQUENCE [LARGE SCALE GENOMIC DNA]</scope>
    <source>
        <strain evidence="6 7">RY-1</strain>
    </source>
</reference>
<gene>
    <name evidence="6" type="ORF">L0U88_06785</name>
</gene>
<sequence length="219" mass="23761">MADHSTIYTKLREQAVLPLFYHPDYAVCEQTMQALYDGGIRMVEFTNRGEQALDHFTELIKKRNTSWPDLTLAIGTIKTPAQATAFLNAGADLVICPGTVQAVGETVHAAGKPWIPGAMTVSEILLAQSTGAEFIKLFPGNLLGPSFMAGIRDIFPELSFMPTGGVELTIDNLQAWFRAGVSAVGLGSKFLSKELLASGDYTQITKDAKRALELVKQVK</sequence>
<dbReference type="InterPro" id="IPR013785">
    <property type="entry name" value="Aldolase_TIM"/>
</dbReference>
<dbReference type="CDD" id="cd00452">
    <property type="entry name" value="KDPG_aldolase"/>
    <property type="match status" value="1"/>
</dbReference>
<comment type="subunit">
    <text evidence="3">Homotrimer.</text>
</comment>
<evidence type="ECO:0000256" key="4">
    <source>
        <dbReference type="ARBA" id="ARBA00023239"/>
    </source>
</evidence>
<comment type="pathway">
    <text evidence="1">Carbohydrate acid metabolism.</text>
</comment>
<evidence type="ECO:0000313" key="6">
    <source>
        <dbReference type="EMBL" id="MCF1714330.1"/>
    </source>
</evidence>
<evidence type="ECO:0000256" key="2">
    <source>
        <dbReference type="ARBA" id="ARBA00006906"/>
    </source>
</evidence>
<organism evidence="6 7">
    <name type="scientific">Flavihumibacter fluminis</name>
    <dbReference type="NCBI Taxonomy" id="2909236"/>
    <lineage>
        <taxon>Bacteria</taxon>
        <taxon>Pseudomonadati</taxon>
        <taxon>Bacteroidota</taxon>
        <taxon>Chitinophagia</taxon>
        <taxon>Chitinophagales</taxon>
        <taxon>Chitinophagaceae</taxon>
        <taxon>Flavihumibacter</taxon>
    </lineage>
</organism>
<dbReference type="Proteomes" id="UP001200145">
    <property type="component" value="Unassembled WGS sequence"/>
</dbReference>
<proteinExistence type="inferred from homology"/>
<keyword evidence="5" id="KW-0119">Carbohydrate metabolism</keyword>
<evidence type="ECO:0000313" key="7">
    <source>
        <dbReference type="Proteomes" id="UP001200145"/>
    </source>
</evidence>
<dbReference type="InterPro" id="IPR000887">
    <property type="entry name" value="Aldlse_KDPG_KHG"/>
</dbReference>
<name>A0ABS9BGC5_9BACT</name>
<dbReference type="SUPFAM" id="SSF51569">
    <property type="entry name" value="Aldolase"/>
    <property type="match status" value="1"/>
</dbReference>